<evidence type="ECO:0000256" key="6">
    <source>
        <dbReference type="SAM" id="MobiDB-lite"/>
    </source>
</evidence>
<feature type="region of interest" description="Disordered" evidence="6">
    <location>
        <begin position="47"/>
        <end position="95"/>
    </location>
</feature>
<organism evidence="7 8">
    <name type="scientific">Cryptosporangium japonicum</name>
    <dbReference type="NCBI Taxonomy" id="80872"/>
    <lineage>
        <taxon>Bacteria</taxon>
        <taxon>Bacillati</taxon>
        <taxon>Actinomycetota</taxon>
        <taxon>Actinomycetes</taxon>
        <taxon>Cryptosporangiales</taxon>
        <taxon>Cryptosporangiaceae</taxon>
        <taxon>Cryptosporangium</taxon>
    </lineage>
</organism>
<evidence type="ECO:0000256" key="1">
    <source>
        <dbReference type="ARBA" id="ARBA00001947"/>
    </source>
</evidence>
<name>A0ABP3D3V8_9ACTN</name>
<evidence type="ECO:0000313" key="8">
    <source>
        <dbReference type="Proteomes" id="UP001500967"/>
    </source>
</evidence>
<evidence type="ECO:0000256" key="3">
    <source>
        <dbReference type="ARBA" id="ARBA00022723"/>
    </source>
</evidence>
<dbReference type="PANTHER" id="PTHR42813:SF3">
    <property type="entry name" value="GLUTATHIONE-INDEPENDENT FORMALDEHYDE DEHYDROGENASE"/>
    <property type="match status" value="1"/>
</dbReference>
<keyword evidence="5" id="KW-0520">NAD</keyword>
<comment type="caution">
    <text evidence="7">The sequence shown here is derived from an EMBL/GenBank/DDBJ whole genome shotgun (WGS) entry which is preliminary data.</text>
</comment>
<keyword evidence="8" id="KW-1185">Reference proteome</keyword>
<keyword evidence="4" id="KW-0862">Zinc</keyword>
<dbReference type="Proteomes" id="UP001500967">
    <property type="component" value="Unassembled WGS sequence"/>
</dbReference>
<proteinExistence type="inferred from homology"/>
<feature type="compositionally biased region" description="Basic residues" evidence="6">
    <location>
        <begin position="71"/>
        <end position="80"/>
    </location>
</feature>
<dbReference type="EMBL" id="BAAAGX010000003">
    <property type="protein sequence ID" value="GAA0222719.1"/>
    <property type="molecule type" value="Genomic_DNA"/>
</dbReference>
<protein>
    <submittedName>
        <fullName evidence="7">Uncharacterized protein</fullName>
    </submittedName>
</protein>
<comment type="cofactor">
    <cofactor evidence="1">
        <name>Zn(2+)</name>
        <dbReference type="ChEBI" id="CHEBI:29105"/>
    </cofactor>
</comment>
<comment type="similarity">
    <text evidence="2">Belongs to the zinc-containing alcohol dehydrogenase family.</text>
</comment>
<sequence length="95" mass="10478">MKAVVYEGPRKVGVTDVLDARIERPTDVLVRITSSNICGSDLHLYEGRTDFEPGRHRPGITPQPGRGSDRGHRRAQRVRPGRGEHRLGATLGVRG</sequence>
<reference evidence="8" key="1">
    <citation type="journal article" date="2019" name="Int. J. Syst. Evol. Microbiol.">
        <title>The Global Catalogue of Microorganisms (GCM) 10K type strain sequencing project: providing services to taxonomists for standard genome sequencing and annotation.</title>
        <authorList>
            <consortium name="The Broad Institute Genomics Platform"/>
            <consortium name="The Broad Institute Genome Sequencing Center for Infectious Disease"/>
            <person name="Wu L."/>
            <person name="Ma J."/>
        </authorList>
    </citation>
    <scope>NUCLEOTIDE SEQUENCE [LARGE SCALE GENOMIC DNA]</scope>
    <source>
        <strain evidence="8">JCM 10425</strain>
    </source>
</reference>
<dbReference type="Gene3D" id="3.90.180.10">
    <property type="entry name" value="Medium-chain alcohol dehydrogenases, catalytic domain"/>
    <property type="match status" value="1"/>
</dbReference>
<keyword evidence="3" id="KW-0479">Metal-binding</keyword>
<evidence type="ECO:0000256" key="2">
    <source>
        <dbReference type="ARBA" id="ARBA00008072"/>
    </source>
</evidence>
<evidence type="ECO:0000256" key="5">
    <source>
        <dbReference type="ARBA" id="ARBA00023027"/>
    </source>
</evidence>
<dbReference type="SUPFAM" id="SSF50129">
    <property type="entry name" value="GroES-like"/>
    <property type="match status" value="1"/>
</dbReference>
<accession>A0ABP3D3V8</accession>
<evidence type="ECO:0000256" key="4">
    <source>
        <dbReference type="ARBA" id="ARBA00022833"/>
    </source>
</evidence>
<dbReference type="PANTHER" id="PTHR42813">
    <property type="entry name" value="ZINC-TYPE ALCOHOL DEHYDROGENASE-LIKE"/>
    <property type="match status" value="1"/>
</dbReference>
<evidence type="ECO:0000313" key="7">
    <source>
        <dbReference type="EMBL" id="GAA0222719.1"/>
    </source>
</evidence>
<gene>
    <name evidence="7" type="ORF">GCM10009539_04910</name>
</gene>
<dbReference type="InterPro" id="IPR011032">
    <property type="entry name" value="GroES-like_sf"/>
</dbReference>